<reference evidence="1" key="1">
    <citation type="submission" date="2023-03" db="EMBL/GenBank/DDBJ databases">
        <title>Massive genome expansion in bonnet fungi (Mycena s.s.) driven by repeated elements and novel gene families across ecological guilds.</title>
        <authorList>
            <consortium name="Lawrence Berkeley National Laboratory"/>
            <person name="Harder C.B."/>
            <person name="Miyauchi S."/>
            <person name="Viragh M."/>
            <person name="Kuo A."/>
            <person name="Thoen E."/>
            <person name="Andreopoulos B."/>
            <person name="Lu D."/>
            <person name="Skrede I."/>
            <person name="Drula E."/>
            <person name="Henrissat B."/>
            <person name="Morin E."/>
            <person name="Kohler A."/>
            <person name="Barry K."/>
            <person name="LaButti K."/>
            <person name="Morin E."/>
            <person name="Salamov A."/>
            <person name="Lipzen A."/>
            <person name="Mereny Z."/>
            <person name="Hegedus B."/>
            <person name="Baldrian P."/>
            <person name="Stursova M."/>
            <person name="Weitz H."/>
            <person name="Taylor A."/>
            <person name="Grigoriev I.V."/>
            <person name="Nagy L.G."/>
            <person name="Martin F."/>
            <person name="Kauserud H."/>
        </authorList>
    </citation>
    <scope>NUCLEOTIDE SEQUENCE</scope>
    <source>
        <strain evidence="1">CBHHK067</strain>
    </source>
</reference>
<proteinExistence type="predicted"/>
<accession>A0AAD7G9V8</accession>
<dbReference type="Proteomes" id="UP001221757">
    <property type="component" value="Unassembled WGS sequence"/>
</dbReference>
<gene>
    <name evidence="1" type="ORF">B0H17DRAFT_1140690</name>
</gene>
<dbReference type="AlphaFoldDB" id="A0AAD7G9V8"/>
<protein>
    <submittedName>
        <fullName evidence="1">Uncharacterized protein</fullName>
    </submittedName>
</protein>
<name>A0AAD7G9V8_MYCRO</name>
<keyword evidence="2" id="KW-1185">Reference proteome</keyword>
<sequence>MALSAKATPRIDDTDSVSSDWPAFKPKLVGHRTSPFEPTLMLAPAAKELGSGRPRISYTFRAPKLSGSSFISRRDHSVALPHSFLFGAVSQPFMVLAPKYSENWFDLRGRTAATMAISVANPVGGAIAQVICPQFASIRQSILGLAYSGSNKSPSLLVLVKALLERETTAEFHMELRERVDFAVLLVLFGTLVATSRWEADGGHATAMRSGGDSTAI</sequence>
<evidence type="ECO:0000313" key="2">
    <source>
        <dbReference type="Proteomes" id="UP001221757"/>
    </source>
</evidence>
<organism evidence="1 2">
    <name type="scientific">Mycena rosella</name>
    <name type="common">Pink bonnet</name>
    <name type="synonym">Agaricus rosellus</name>
    <dbReference type="NCBI Taxonomy" id="1033263"/>
    <lineage>
        <taxon>Eukaryota</taxon>
        <taxon>Fungi</taxon>
        <taxon>Dikarya</taxon>
        <taxon>Basidiomycota</taxon>
        <taxon>Agaricomycotina</taxon>
        <taxon>Agaricomycetes</taxon>
        <taxon>Agaricomycetidae</taxon>
        <taxon>Agaricales</taxon>
        <taxon>Marasmiineae</taxon>
        <taxon>Mycenaceae</taxon>
        <taxon>Mycena</taxon>
    </lineage>
</organism>
<evidence type="ECO:0000313" key="1">
    <source>
        <dbReference type="EMBL" id="KAJ7674254.1"/>
    </source>
</evidence>
<comment type="caution">
    <text evidence="1">The sequence shown here is derived from an EMBL/GenBank/DDBJ whole genome shotgun (WGS) entry which is preliminary data.</text>
</comment>
<dbReference type="EMBL" id="JARKIE010000157">
    <property type="protein sequence ID" value="KAJ7674254.1"/>
    <property type="molecule type" value="Genomic_DNA"/>
</dbReference>